<comment type="similarity">
    <text evidence="3 15">Belongs to the peptidase S11 family.</text>
</comment>
<name>A0A1Y0EIL5_9BURK</name>
<dbReference type="KEGG" id="cser:CCO03_00075"/>
<evidence type="ECO:0000256" key="2">
    <source>
        <dbReference type="ARBA" id="ARBA00004752"/>
    </source>
</evidence>
<dbReference type="Pfam" id="PF07943">
    <property type="entry name" value="PBP5_C"/>
    <property type="match status" value="1"/>
</dbReference>
<feature type="signal peptide" evidence="16">
    <location>
        <begin position="1"/>
        <end position="27"/>
    </location>
</feature>
<evidence type="ECO:0000256" key="8">
    <source>
        <dbReference type="ARBA" id="ARBA00022801"/>
    </source>
</evidence>
<dbReference type="EMBL" id="CP021455">
    <property type="protein sequence ID" value="ARU03298.1"/>
    <property type="molecule type" value="Genomic_DNA"/>
</dbReference>
<feature type="domain" description="Peptidase S11 D-Ala-D-Ala carboxypeptidase A C-terminal" evidence="17">
    <location>
        <begin position="312"/>
        <end position="402"/>
    </location>
</feature>
<accession>A0A1Y0EIL5</accession>
<dbReference type="RefSeq" id="WP_087275593.1">
    <property type="nucleotide sequence ID" value="NZ_CP021455.1"/>
</dbReference>
<dbReference type="GO" id="GO:0006508">
    <property type="term" value="P:proteolysis"/>
    <property type="evidence" value="ECO:0007669"/>
    <property type="project" value="UniProtKB-KW"/>
</dbReference>
<dbReference type="InterPro" id="IPR012338">
    <property type="entry name" value="Beta-lactam/transpept-like"/>
</dbReference>
<feature type="chain" id="PRO_5013299153" description="serine-type D-Ala-D-Ala carboxypeptidase" evidence="16">
    <location>
        <begin position="28"/>
        <end position="418"/>
    </location>
</feature>
<evidence type="ECO:0000256" key="4">
    <source>
        <dbReference type="ARBA" id="ARBA00012448"/>
    </source>
</evidence>
<sequence>MTAPHRIAHLSLALALSLGLAHTPALAAKKAPAAAKPAAAASAAAAAPSAPVLSPLGPQAPEIAAKSFLLMDVTSGQVLAAKDVDSPVEPASLTKLMTGYLVYQALAAKKITATQTLPVSERAWKMPGSRMFIDPKMQVPVDDLIKGMIVQSGNDATVALAEGVGGTYEHFVELMNQQAKQLGLTGTSYKNPEGLTEAGHYTTARDLATLSMRLMQDFPQDMHYYAIKKYRYPGTPAANDTNRNRLLHIDPTVDGLKTGHTDAAGYCLIATAKRDFPNVPGRRLLSVVLGAASDSARANESQKLLNWGYTAFDDVKLFDADQAVESPKVWKGEAGTVKIGAKRPIVVTVPSGQGAQVKTEVTRNDPLVAPLQAGQAVGTLSVKLGDKALASVPLVALEPVAQAGWFGRTWDALRLWLK</sequence>
<feature type="active site" description="Acyl-ester intermediate" evidence="13">
    <location>
        <position position="92"/>
    </location>
</feature>
<dbReference type="PANTHER" id="PTHR21581:SF6">
    <property type="entry name" value="TRAFFICKING PROTEIN PARTICLE COMPLEX SUBUNIT 12"/>
    <property type="match status" value="1"/>
</dbReference>
<comment type="pathway">
    <text evidence="2">Cell wall biogenesis; peptidoglycan biosynthesis.</text>
</comment>
<dbReference type="UniPathway" id="UPA00219"/>
<comment type="catalytic activity">
    <reaction evidence="12">
        <text>Preferential cleavage: (Ac)2-L-Lys-D-Ala-|-D-Ala. Also transpeptidation of peptidyl-alanyl moieties that are N-acyl substituents of D-alanine.</text>
        <dbReference type="EC" id="3.4.16.4"/>
    </reaction>
</comment>
<dbReference type="SUPFAM" id="SSF56601">
    <property type="entry name" value="beta-lactamase/transpeptidase-like"/>
    <property type="match status" value="1"/>
</dbReference>
<evidence type="ECO:0000256" key="5">
    <source>
        <dbReference type="ARBA" id="ARBA00022645"/>
    </source>
</evidence>
<evidence type="ECO:0000256" key="1">
    <source>
        <dbReference type="ARBA" id="ARBA00003217"/>
    </source>
</evidence>
<evidence type="ECO:0000256" key="11">
    <source>
        <dbReference type="ARBA" id="ARBA00023316"/>
    </source>
</evidence>
<proteinExistence type="inferred from homology"/>
<feature type="active site" evidence="13">
    <location>
        <position position="152"/>
    </location>
</feature>
<dbReference type="GO" id="GO:0071555">
    <property type="term" value="P:cell wall organization"/>
    <property type="evidence" value="ECO:0007669"/>
    <property type="project" value="UniProtKB-KW"/>
</dbReference>
<gene>
    <name evidence="18" type="ORF">CCO03_00075</name>
</gene>
<dbReference type="OrthoDB" id="9795979at2"/>
<keyword evidence="10" id="KW-0573">Peptidoglycan synthesis</keyword>
<dbReference type="GO" id="GO:0009252">
    <property type="term" value="P:peptidoglycan biosynthetic process"/>
    <property type="evidence" value="ECO:0007669"/>
    <property type="project" value="UniProtKB-UniPathway"/>
</dbReference>
<evidence type="ECO:0000256" key="13">
    <source>
        <dbReference type="PIRSR" id="PIRSR618044-1"/>
    </source>
</evidence>
<evidence type="ECO:0000256" key="7">
    <source>
        <dbReference type="ARBA" id="ARBA00022729"/>
    </source>
</evidence>
<feature type="active site" description="Proton acceptor" evidence="13">
    <location>
        <position position="95"/>
    </location>
</feature>
<comment type="function">
    <text evidence="1">Removes C-terminal D-alanyl residues from sugar-peptide cell wall precursors.</text>
</comment>
<dbReference type="Proteomes" id="UP000196138">
    <property type="component" value="Chromosome"/>
</dbReference>
<dbReference type="EC" id="3.4.16.4" evidence="4"/>
<dbReference type="InterPro" id="IPR001967">
    <property type="entry name" value="Peptidase_S11_N"/>
</dbReference>
<feature type="binding site" evidence="14">
    <location>
        <position position="257"/>
    </location>
    <ligand>
        <name>substrate</name>
    </ligand>
</feature>
<evidence type="ECO:0000313" key="18">
    <source>
        <dbReference type="EMBL" id="ARU03298.1"/>
    </source>
</evidence>
<protein>
    <recommendedName>
        <fullName evidence="4">serine-type D-Ala-D-Ala carboxypeptidase</fullName>
        <ecNumber evidence="4">3.4.16.4</ecNumber>
    </recommendedName>
</protein>
<evidence type="ECO:0000256" key="14">
    <source>
        <dbReference type="PIRSR" id="PIRSR618044-2"/>
    </source>
</evidence>
<dbReference type="GO" id="GO:0009002">
    <property type="term" value="F:serine-type D-Ala-D-Ala carboxypeptidase activity"/>
    <property type="evidence" value="ECO:0007669"/>
    <property type="project" value="UniProtKB-EC"/>
</dbReference>
<evidence type="ECO:0000256" key="15">
    <source>
        <dbReference type="RuleBase" id="RU004016"/>
    </source>
</evidence>
<dbReference type="InterPro" id="IPR015956">
    <property type="entry name" value="Peniciliin-bd_prot_C_sf"/>
</dbReference>
<dbReference type="Pfam" id="PF00768">
    <property type="entry name" value="Peptidase_S11"/>
    <property type="match status" value="1"/>
</dbReference>
<evidence type="ECO:0000256" key="10">
    <source>
        <dbReference type="ARBA" id="ARBA00022984"/>
    </source>
</evidence>
<dbReference type="SMART" id="SM00936">
    <property type="entry name" value="PBP5_C"/>
    <property type="match status" value="1"/>
</dbReference>
<dbReference type="Gene3D" id="3.40.710.10">
    <property type="entry name" value="DD-peptidase/beta-lactamase superfamily"/>
    <property type="match status" value="1"/>
</dbReference>
<keyword evidence="6" id="KW-0645">Protease</keyword>
<organism evidence="18 19">
    <name type="scientific">Comamonas serinivorans</name>
    <dbReference type="NCBI Taxonomy" id="1082851"/>
    <lineage>
        <taxon>Bacteria</taxon>
        <taxon>Pseudomonadati</taxon>
        <taxon>Pseudomonadota</taxon>
        <taxon>Betaproteobacteria</taxon>
        <taxon>Burkholderiales</taxon>
        <taxon>Comamonadaceae</taxon>
        <taxon>Comamonas</taxon>
    </lineage>
</organism>
<evidence type="ECO:0000256" key="3">
    <source>
        <dbReference type="ARBA" id="ARBA00007164"/>
    </source>
</evidence>
<dbReference type="PRINTS" id="PR00725">
    <property type="entry name" value="DADACBPTASE1"/>
</dbReference>
<dbReference type="GO" id="GO:0008360">
    <property type="term" value="P:regulation of cell shape"/>
    <property type="evidence" value="ECO:0007669"/>
    <property type="project" value="UniProtKB-KW"/>
</dbReference>
<evidence type="ECO:0000256" key="9">
    <source>
        <dbReference type="ARBA" id="ARBA00022960"/>
    </source>
</evidence>
<keyword evidence="9" id="KW-0133">Cell shape</keyword>
<evidence type="ECO:0000256" key="16">
    <source>
        <dbReference type="SAM" id="SignalP"/>
    </source>
</evidence>
<dbReference type="InterPro" id="IPR037167">
    <property type="entry name" value="Peptidase_S11_C_sf"/>
</dbReference>
<evidence type="ECO:0000256" key="6">
    <source>
        <dbReference type="ARBA" id="ARBA00022670"/>
    </source>
</evidence>
<keyword evidence="11" id="KW-0961">Cell wall biogenesis/degradation</keyword>
<reference evidence="18 19" key="1">
    <citation type="submission" date="2017-05" db="EMBL/GenBank/DDBJ databases">
        <authorList>
            <person name="Song R."/>
            <person name="Chenine A.L."/>
            <person name="Ruprecht R.M."/>
        </authorList>
    </citation>
    <scope>NUCLEOTIDE SEQUENCE [LARGE SCALE GENOMIC DNA]</scope>
    <source>
        <strain evidence="18 19">DSM 26136</strain>
    </source>
</reference>
<dbReference type="Gene3D" id="2.60.410.10">
    <property type="entry name" value="D-Ala-D-Ala carboxypeptidase, C-terminal domain"/>
    <property type="match status" value="1"/>
</dbReference>
<keyword evidence="8" id="KW-0378">Hydrolase</keyword>
<keyword evidence="5" id="KW-0121">Carboxypeptidase</keyword>
<dbReference type="InterPro" id="IPR012907">
    <property type="entry name" value="Peptidase_S11_C"/>
</dbReference>
<evidence type="ECO:0000259" key="17">
    <source>
        <dbReference type="SMART" id="SM00936"/>
    </source>
</evidence>
<keyword evidence="7 16" id="KW-0732">Signal</keyword>
<evidence type="ECO:0000256" key="12">
    <source>
        <dbReference type="ARBA" id="ARBA00034000"/>
    </source>
</evidence>
<keyword evidence="19" id="KW-1185">Reference proteome</keyword>
<dbReference type="SUPFAM" id="SSF69189">
    <property type="entry name" value="Penicillin-binding protein associated domain"/>
    <property type="match status" value="1"/>
</dbReference>
<dbReference type="InterPro" id="IPR018044">
    <property type="entry name" value="Peptidase_S11"/>
</dbReference>
<dbReference type="PANTHER" id="PTHR21581">
    <property type="entry name" value="D-ALANYL-D-ALANINE CARBOXYPEPTIDASE"/>
    <property type="match status" value="1"/>
</dbReference>
<evidence type="ECO:0000313" key="19">
    <source>
        <dbReference type="Proteomes" id="UP000196138"/>
    </source>
</evidence>
<dbReference type="AlphaFoldDB" id="A0A1Y0EIL5"/>